<keyword evidence="2" id="KW-0732">Signal</keyword>
<keyword evidence="1" id="KW-1133">Transmembrane helix</keyword>
<accession>A0A7M7NPN8</accession>
<evidence type="ECO:0000313" key="5">
    <source>
        <dbReference type="Proteomes" id="UP000007110"/>
    </source>
</evidence>
<protein>
    <recommendedName>
        <fullName evidence="3">WSC domain-containing protein</fullName>
    </recommendedName>
</protein>
<feature type="chain" id="PRO_5029873204" description="WSC domain-containing protein" evidence="2">
    <location>
        <begin position="24"/>
        <end position="258"/>
    </location>
</feature>
<name>A0A7M7NPN8_STRPU</name>
<feature type="signal peptide" evidence="2">
    <location>
        <begin position="1"/>
        <end position="23"/>
    </location>
</feature>
<dbReference type="AlphaFoldDB" id="A0A7M7NPN8"/>
<dbReference type="KEGG" id="spu:115923340"/>
<dbReference type="PROSITE" id="PS51212">
    <property type="entry name" value="WSC"/>
    <property type="match status" value="1"/>
</dbReference>
<organism evidence="4 5">
    <name type="scientific">Strongylocentrotus purpuratus</name>
    <name type="common">Purple sea urchin</name>
    <dbReference type="NCBI Taxonomy" id="7668"/>
    <lineage>
        <taxon>Eukaryota</taxon>
        <taxon>Metazoa</taxon>
        <taxon>Echinodermata</taxon>
        <taxon>Eleutherozoa</taxon>
        <taxon>Echinozoa</taxon>
        <taxon>Echinoidea</taxon>
        <taxon>Euechinoidea</taxon>
        <taxon>Echinacea</taxon>
        <taxon>Camarodonta</taxon>
        <taxon>Echinidea</taxon>
        <taxon>Strongylocentrotidae</taxon>
        <taxon>Strongylocentrotus</taxon>
    </lineage>
</organism>
<reference evidence="5" key="1">
    <citation type="submission" date="2015-02" db="EMBL/GenBank/DDBJ databases">
        <title>Genome sequencing for Strongylocentrotus purpuratus.</title>
        <authorList>
            <person name="Murali S."/>
            <person name="Liu Y."/>
            <person name="Vee V."/>
            <person name="English A."/>
            <person name="Wang M."/>
            <person name="Skinner E."/>
            <person name="Han Y."/>
            <person name="Muzny D.M."/>
            <person name="Worley K.C."/>
            <person name="Gibbs R.A."/>
        </authorList>
    </citation>
    <scope>NUCLEOTIDE SEQUENCE</scope>
</reference>
<dbReference type="InParanoid" id="A0A7M7NPN8"/>
<keyword evidence="1" id="KW-0812">Transmembrane</keyword>
<evidence type="ECO:0000259" key="3">
    <source>
        <dbReference type="PROSITE" id="PS51212"/>
    </source>
</evidence>
<dbReference type="OMA" id="RETECLC"/>
<keyword evidence="5" id="KW-1185">Reference proteome</keyword>
<evidence type="ECO:0000256" key="1">
    <source>
        <dbReference type="SAM" id="Phobius"/>
    </source>
</evidence>
<dbReference type="GeneID" id="115923340"/>
<proteinExistence type="predicted"/>
<reference evidence="4" key="2">
    <citation type="submission" date="2021-01" db="UniProtKB">
        <authorList>
            <consortium name="EnsemblMetazoa"/>
        </authorList>
    </citation>
    <scope>IDENTIFICATION</scope>
</reference>
<feature type="transmembrane region" description="Helical" evidence="1">
    <location>
        <begin position="141"/>
        <end position="161"/>
    </location>
</feature>
<dbReference type="OrthoDB" id="2019572at2759"/>
<evidence type="ECO:0000313" key="4">
    <source>
        <dbReference type="EnsemblMetazoa" id="XP_030839657"/>
    </source>
</evidence>
<feature type="domain" description="WSC" evidence="3">
    <location>
        <begin position="27"/>
        <end position="134"/>
    </location>
</feature>
<sequence>MAISNRWINDVFLCLLLPLFVSASDRTADNHICYDDSDIRKSQYLTYHGCYNLSCFVPETNSNVNDIDQCTDKCKSGSHSYASLFNGSRCSCGKFLCGRADMVCDFKCGLPCNASPVDFQTCGGKKYSQVYEKTFRSKSDLATISTVVVLVIFGIIVAGIIKVRWQCILQVVRNREQAASPGPSSHAVNQLEDGDYVELRPVGSRNRATSDPFLDLKIKPERSGSDEYHEYADVNYPTRSASALRIGRDGYLVPESFS</sequence>
<evidence type="ECO:0000256" key="2">
    <source>
        <dbReference type="SAM" id="SignalP"/>
    </source>
</evidence>
<dbReference type="EnsemblMetazoa" id="XM_030983797">
    <property type="protein sequence ID" value="XP_030839657"/>
    <property type="gene ID" value="LOC115923340"/>
</dbReference>
<dbReference type="RefSeq" id="XP_030839657.1">
    <property type="nucleotide sequence ID" value="XM_030983797.1"/>
</dbReference>
<dbReference type="Proteomes" id="UP000007110">
    <property type="component" value="Unassembled WGS sequence"/>
</dbReference>
<keyword evidence="1" id="KW-0472">Membrane</keyword>
<dbReference type="InterPro" id="IPR002889">
    <property type="entry name" value="WSC_carb-bd"/>
</dbReference>